<dbReference type="VEuPathDB" id="FungiDB:PGTG_21053"/>
<accession>H6QQ79</accession>
<dbReference type="GeneID" id="13542193"/>
<dbReference type="AlphaFoldDB" id="H6QQ79"/>
<keyword evidence="3" id="KW-1185">Reference proteome</keyword>
<dbReference type="InParanoid" id="H6QQ79"/>
<name>H6QQ79_PUCGT</name>
<dbReference type="KEGG" id="pgr:PGTG_21053"/>
<protein>
    <submittedName>
        <fullName evidence="2">Uncharacterized protein</fullName>
    </submittedName>
</protein>
<organism evidence="2 3">
    <name type="scientific">Puccinia graminis f. sp. tritici (strain CRL 75-36-700-3 / race SCCL)</name>
    <name type="common">Black stem rust fungus</name>
    <dbReference type="NCBI Taxonomy" id="418459"/>
    <lineage>
        <taxon>Eukaryota</taxon>
        <taxon>Fungi</taxon>
        <taxon>Dikarya</taxon>
        <taxon>Basidiomycota</taxon>
        <taxon>Pucciniomycotina</taxon>
        <taxon>Pucciniomycetes</taxon>
        <taxon>Pucciniales</taxon>
        <taxon>Pucciniaceae</taxon>
        <taxon>Puccinia</taxon>
    </lineage>
</organism>
<dbReference type="Proteomes" id="UP000008783">
    <property type="component" value="Unassembled WGS sequence"/>
</dbReference>
<dbReference type="RefSeq" id="XP_003890315.1">
    <property type="nucleotide sequence ID" value="XM_003890266.1"/>
</dbReference>
<sequence>MDSTDDNPSANTKEPDEPTYLNRSSLLERLSSPIAATLANKNPLSKPISEQLNMRISLLDQ</sequence>
<evidence type="ECO:0000313" key="2">
    <source>
        <dbReference type="EMBL" id="EHS64794.1"/>
    </source>
</evidence>
<dbReference type="HOGENOM" id="CLU_215067_0_0_1"/>
<proteinExistence type="predicted"/>
<reference evidence="3" key="1">
    <citation type="journal article" date="2011" name="Proc. Natl. Acad. Sci. U.S.A.">
        <title>Obligate biotrophy features unraveled by the genomic analysis of rust fungi.</title>
        <authorList>
            <person name="Duplessis S."/>
            <person name="Cuomo C.A."/>
            <person name="Lin Y.-C."/>
            <person name="Aerts A."/>
            <person name="Tisserant E."/>
            <person name="Veneault-Fourrey C."/>
            <person name="Joly D.L."/>
            <person name="Hacquard S."/>
            <person name="Amselem J."/>
            <person name="Cantarel B.L."/>
            <person name="Chiu R."/>
            <person name="Coutinho P.M."/>
            <person name="Feau N."/>
            <person name="Field M."/>
            <person name="Frey P."/>
            <person name="Gelhaye E."/>
            <person name="Goldberg J."/>
            <person name="Grabherr M.G."/>
            <person name="Kodira C.D."/>
            <person name="Kohler A."/>
            <person name="Kuees U."/>
            <person name="Lindquist E.A."/>
            <person name="Lucas S.M."/>
            <person name="Mago R."/>
            <person name="Mauceli E."/>
            <person name="Morin E."/>
            <person name="Murat C."/>
            <person name="Pangilinan J.L."/>
            <person name="Park R."/>
            <person name="Pearson M."/>
            <person name="Quesneville H."/>
            <person name="Rouhier N."/>
            <person name="Sakthikumar S."/>
            <person name="Salamov A.A."/>
            <person name="Schmutz J."/>
            <person name="Selles B."/>
            <person name="Shapiro H."/>
            <person name="Tanguay P."/>
            <person name="Tuskan G.A."/>
            <person name="Henrissat B."/>
            <person name="Van de Peer Y."/>
            <person name="Rouze P."/>
            <person name="Ellis J.G."/>
            <person name="Dodds P.N."/>
            <person name="Schein J.E."/>
            <person name="Zhong S."/>
            <person name="Hamelin R.C."/>
            <person name="Grigoriev I.V."/>
            <person name="Szabo L.J."/>
            <person name="Martin F."/>
        </authorList>
    </citation>
    <scope>NUCLEOTIDE SEQUENCE [LARGE SCALE GENOMIC DNA]</scope>
    <source>
        <strain evidence="3">CRL 75-36-700-3 / race SCCL</strain>
    </source>
</reference>
<feature type="compositionally biased region" description="Polar residues" evidence="1">
    <location>
        <begin position="1"/>
        <end position="12"/>
    </location>
</feature>
<gene>
    <name evidence="2" type="ORF">PGTG_21053</name>
</gene>
<evidence type="ECO:0000313" key="3">
    <source>
        <dbReference type="Proteomes" id="UP000008783"/>
    </source>
</evidence>
<dbReference type="EMBL" id="DS178270">
    <property type="protein sequence ID" value="EHS64794.1"/>
    <property type="molecule type" value="Genomic_DNA"/>
</dbReference>
<feature type="region of interest" description="Disordered" evidence="1">
    <location>
        <begin position="1"/>
        <end position="21"/>
    </location>
</feature>
<evidence type="ECO:0000256" key="1">
    <source>
        <dbReference type="SAM" id="MobiDB-lite"/>
    </source>
</evidence>